<dbReference type="InterPro" id="IPR009057">
    <property type="entry name" value="Homeodomain-like_sf"/>
</dbReference>
<gene>
    <name evidence="6" type="ORF">EQ812_01970</name>
    <name evidence="5" type="ORF">FO454_01465</name>
    <name evidence="4" type="ORF">HMPREF3225_01212</name>
</gene>
<reference evidence="6 8" key="2">
    <citation type="journal article" date="2019" name="Sci. Transl. Med.">
        <title>Quorum sensing between bacterial species on the skin protects against epidermal injury in atopic dermatitis.</title>
        <authorList>
            <person name="Williams M.R."/>
        </authorList>
    </citation>
    <scope>NUCLEOTIDE SEQUENCE [LARGE SCALE GENOMIC DNA]</scope>
    <source>
        <strain evidence="6 8">E7</strain>
    </source>
</reference>
<evidence type="ECO:0000313" key="5">
    <source>
        <dbReference type="EMBL" id="QEX37649.1"/>
    </source>
</evidence>
<dbReference type="GO" id="GO:0003677">
    <property type="term" value="F:DNA binding"/>
    <property type="evidence" value="ECO:0007669"/>
    <property type="project" value="UniProtKB-UniRule"/>
</dbReference>
<dbReference type="PROSITE" id="PS50977">
    <property type="entry name" value="HTH_TETR_2"/>
    <property type="match status" value="1"/>
</dbReference>
<dbReference type="EMBL" id="CP041722">
    <property type="protein sequence ID" value="QEX37649.1"/>
    <property type="molecule type" value="Genomic_DNA"/>
</dbReference>
<accession>A0A133Q6B6</accession>
<dbReference type="InterPro" id="IPR050624">
    <property type="entry name" value="HTH-type_Tx_Regulator"/>
</dbReference>
<dbReference type="RefSeq" id="WP_002460478.1">
    <property type="nucleotide sequence ID" value="NZ_CAXOPE010000001.1"/>
</dbReference>
<dbReference type="Pfam" id="PF00440">
    <property type="entry name" value="TetR_N"/>
    <property type="match status" value="1"/>
</dbReference>
<keyword evidence="9" id="KW-1185">Reference proteome</keyword>
<feature type="domain" description="HTH tetR-type" evidence="3">
    <location>
        <begin position="12"/>
        <end position="72"/>
    </location>
</feature>
<reference evidence="5 9" key="3">
    <citation type="submission" date="2019-07" db="EMBL/GenBank/DDBJ databases">
        <title>Comparative genome analysis of staphylococcus lugdunensis shows clonal complex-dependent diversity of the putative virulence factor, ess/type vii locus.</title>
        <authorList>
            <person name="Lebeurre J."/>
            <person name="Dahyot S."/>
            <person name="Diene S."/>
            <person name="Paulay A."/>
            <person name="Aubourg M."/>
            <person name="Argemi X."/>
            <person name="Giard J.-C."/>
            <person name="Tournier I."/>
            <person name="Francois P."/>
            <person name="Pestel-Caron M."/>
        </authorList>
    </citation>
    <scope>NUCLEOTIDE SEQUENCE [LARGE SCALE GENOMIC DNA]</scope>
    <source>
        <strain evidence="5 9">SL13</strain>
    </source>
</reference>
<proteinExistence type="predicted"/>
<evidence type="ECO:0000313" key="8">
    <source>
        <dbReference type="Proteomes" id="UP000293637"/>
    </source>
</evidence>
<sequence length="187" mass="22541">MKQEQLMDKRVLRTQKRLRESMLQLLEEQHYNDISVKDICEASGVSRATFYLHYKDKEDFIMTYQQEVIKSIKKRILKVQFDNKIQFFENVLNFWEQEGSIFLKLIEDKGAHMIHQDIKRNLQQNIEVRLIPFLKTQTLTHKEKYFLIIFMSNAIFGVLQDWVQRGRKEKPKEVAMIMNHILTTVFD</sequence>
<evidence type="ECO:0000313" key="7">
    <source>
        <dbReference type="Proteomes" id="UP000070063"/>
    </source>
</evidence>
<reference evidence="4 7" key="1">
    <citation type="submission" date="2016-01" db="EMBL/GenBank/DDBJ databases">
        <authorList>
            <person name="Mitreva M."/>
            <person name="Pepin K.H."/>
            <person name="Mihindukulasuriya K.A."/>
            <person name="Fulton R."/>
            <person name="Fronick C."/>
            <person name="O'Laughlin M."/>
            <person name="Miner T."/>
            <person name="Herter B."/>
            <person name="Rosa B.A."/>
            <person name="Cordes M."/>
            <person name="Tomlinson C."/>
            <person name="Wollam A."/>
            <person name="Palsikar V.B."/>
            <person name="Mardis E.R."/>
            <person name="Wilson R.K."/>
        </authorList>
    </citation>
    <scope>NUCLEOTIDE SEQUENCE [LARGE SCALE GENOMIC DNA]</scope>
    <source>
        <strain evidence="4 7">MJR7738</strain>
    </source>
</reference>
<feature type="DNA-binding region" description="H-T-H motif" evidence="2">
    <location>
        <begin position="35"/>
        <end position="54"/>
    </location>
</feature>
<dbReference type="OMA" id="NRIHDGM"/>
<keyword evidence="1 2" id="KW-0238">DNA-binding</keyword>
<evidence type="ECO:0000313" key="9">
    <source>
        <dbReference type="Proteomes" id="UP000325462"/>
    </source>
</evidence>
<evidence type="ECO:0000259" key="3">
    <source>
        <dbReference type="PROSITE" id="PS50977"/>
    </source>
</evidence>
<dbReference type="Proteomes" id="UP000293637">
    <property type="component" value="Unassembled WGS sequence"/>
</dbReference>
<dbReference type="Gene3D" id="1.10.357.10">
    <property type="entry name" value="Tetracycline Repressor, domain 2"/>
    <property type="match status" value="1"/>
</dbReference>
<dbReference type="SUPFAM" id="SSF46689">
    <property type="entry name" value="Homeodomain-like"/>
    <property type="match status" value="1"/>
</dbReference>
<dbReference type="EMBL" id="SCHB01000001">
    <property type="protein sequence ID" value="TBW73594.1"/>
    <property type="molecule type" value="Genomic_DNA"/>
</dbReference>
<dbReference type="Proteomes" id="UP000070063">
    <property type="component" value="Unassembled WGS sequence"/>
</dbReference>
<evidence type="ECO:0000313" key="6">
    <source>
        <dbReference type="EMBL" id="TBW73594.1"/>
    </source>
</evidence>
<dbReference type="eggNOG" id="COG1309">
    <property type="taxonomic scope" value="Bacteria"/>
</dbReference>
<dbReference type="PANTHER" id="PTHR43479">
    <property type="entry name" value="ACREF/ENVCD OPERON REPRESSOR-RELATED"/>
    <property type="match status" value="1"/>
</dbReference>
<dbReference type="EMBL" id="LRQI01000048">
    <property type="protein sequence ID" value="KXA38410.1"/>
    <property type="molecule type" value="Genomic_DNA"/>
</dbReference>
<dbReference type="Pfam" id="PF14278">
    <property type="entry name" value="TetR_C_8"/>
    <property type="match status" value="1"/>
</dbReference>
<evidence type="ECO:0000313" key="4">
    <source>
        <dbReference type="EMBL" id="KXA38410.1"/>
    </source>
</evidence>
<dbReference type="STRING" id="28035.B6N84_01995"/>
<dbReference type="InterPro" id="IPR001647">
    <property type="entry name" value="HTH_TetR"/>
</dbReference>
<evidence type="ECO:0000256" key="2">
    <source>
        <dbReference type="PROSITE-ProRule" id="PRU00335"/>
    </source>
</evidence>
<protein>
    <submittedName>
        <fullName evidence="6">TetR/AcrR family transcriptional regulator</fullName>
    </submittedName>
    <submittedName>
        <fullName evidence="4">Transcriptional regulator, TetR family</fullName>
    </submittedName>
</protein>
<dbReference type="InterPro" id="IPR039532">
    <property type="entry name" value="TetR_C_Firmicutes"/>
</dbReference>
<dbReference type="PANTHER" id="PTHR43479:SF7">
    <property type="entry name" value="TETR-FAMILY TRANSCRIPTIONAL REGULATOR"/>
    <property type="match status" value="1"/>
</dbReference>
<evidence type="ECO:0000256" key="1">
    <source>
        <dbReference type="ARBA" id="ARBA00023125"/>
    </source>
</evidence>
<organism evidence="6 8">
    <name type="scientific">Staphylococcus lugdunensis</name>
    <dbReference type="NCBI Taxonomy" id="28035"/>
    <lineage>
        <taxon>Bacteria</taxon>
        <taxon>Bacillati</taxon>
        <taxon>Bacillota</taxon>
        <taxon>Bacilli</taxon>
        <taxon>Bacillales</taxon>
        <taxon>Staphylococcaceae</taxon>
        <taxon>Staphylococcus</taxon>
    </lineage>
</organism>
<dbReference type="AlphaFoldDB" id="A0A133Q6B6"/>
<name>A0A133Q6B6_STALU</name>
<dbReference type="Proteomes" id="UP000325462">
    <property type="component" value="Chromosome"/>
</dbReference>